<dbReference type="Pfam" id="PF00205">
    <property type="entry name" value="TPP_enzyme_M"/>
    <property type="match status" value="1"/>
</dbReference>
<dbReference type="SUPFAM" id="SSF52518">
    <property type="entry name" value="Thiamin diphosphate-binding fold (THDP-binding)"/>
    <property type="match status" value="2"/>
</dbReference>
<dbReference type="Proteomes" id="UP001269144">
    <property type="component" value="Unassembled WGS sequence"/>
</dbReference>
<dbReference type="InterPro" id="IPR000399">
    <property type="entry name" value="TPP-bd_CS"/>
</dbReference>
<evidence type="ECO:0000259" key="8">
    <source>
        <dbReference type="Pfam" id="PF02775"/>
    </source>
</evidence>
<dbReference type="InterPro" id="IPR012001">
    <property type="entry name" value="Thiamin_PyroP_enz_TPP-bd_dom"/>
</dbReference>
<comment type="caution">
    <text evidence="10">The sequence shown here is derived from an EMBL/GenBank/DDBJ whole genome shotgun (WGS) entry which is preliminary data.</text>
</comment>
<dbReference type="InterPro" id="IPR011766">
    <property type="entry name" value="TPP_enzyme_TPP-bd"/>
</dbReference>
<dbReference type="Gene3D" id="3.40.50.1220">
    <property type="entry name" value="TPP-binding domain"/>
    <property type="match status" value="1"/>
</dbReference>
<evidence type="ECO:0000313" key="10">
    <source>
        <dbReference type="EMBL" id="MDS9469825.1"/>
    </source>
</evidence>
<feature type="region of interest" description="Disordered" evidence="6">
    <location>
        <begin position="579"/>
        <end position="599"/>
    </location>
</feature>
<evidence type="ECO:0000313" key="11">
    <source>
        <dbReference type="Proteomes" id="UP001269144"/>
    </source>
</evidence>
<dbReference type="EMBL" id="JAVQLW010000004">
    <property type="protein sequence ID" value="MDS9469825.1"/>
    <property type="molecule type" value="Genomic_DNA"/>
</dbReference>
<dbReference type="InterPro" id="IPR029035">
    <property type="entry name" value="DHS-like_NAD/FAD-binding_dom"/>
</dbReference>
<dbReference type="InterPro" id="IPR012000">
    <property type="entry name" value="Thiamin_PyroP_enz_cen_dom"/>
</dbReference>
<evidence type="ECO:0000256" key="5">
    <source>
        <dbReference type="RuleBase" id="RU362132"/>
    </source>
</evidence>
<comment type="similarity">
    <text evidence="2 5">Belongs to the TPP enzyme family.</text>
</comment>
<dbReference type="Pfam" id="PF02775">
    <property type="entry name" value="TPP_enzyme_C"/>
    <property type="match status" value="1"/>
</dbReference>
<feature type="domain" description="Thiamine pyrophosphate enzyme N-terminal TPP-binding" evidence="9">
    <location>
        <begin position="5"/>
        <end position="118"/>
    </location>
</feature>
<dbReference type="CDD" id="cd00568">
    <property type="entry name" value="TPP_enzymes"/>
    <property type="match status" value="1"/>
</dbReference>
<dbReference type="InterPro" id="IPR045229">
    <property type="entry name" value="TPP_enz"/>
</dbReference>
<keyword evidence="11" id="KW-1185">Reference proteome</keyword>
<dbReference type="InterPro" id="IPR029061">
    <property type="entry name" value="THDP-binding"/>
</dbReference>
<evidence type="ECO:0000259" key="9">
    <source>
        <dbReference type="Pfam" id="PF02776"/>
    </source>
</evidence>
<organism evidence="10 11">
    <name type="scientific">Paracoccus aurantius</name>
    <dbReference type="NCBI Taxonomy" id="3073814"/>
    <lineage>
        <taxon>Bacteria</taxon>
        <taxon>Pseudomonadati</taxon>
        <taxon>Pseudomonadota</taxon>
        <taxon>Alphaproteobacteria</taxon>
        <taxon>Rhodobacterales</taxon>
        <taxon>Paracoccaceae</taxon>
        <taxon>Paracoccus</taxon>
    </lineage>
</organism>
<keyword evidence="3" id="KW-0808">Transferase</keyword>
<feature type="domain" description="Thiamine pyrophosphate enzyme TPP-binding" evidence="8">
    <location>
        <begin position="411"/>
        <end position="566"/>
    </location>
</feature>
<gene>
    <name evidence="10" type="ORF">RGQ15_19895</name>
</gene>
<evidence type="ECO:0000256" key="3">
    <source>
        <dbReference type="ARBA" id="ARBA00022679"/>
    </source>
</evidence>
<dbReference type="PROSITE" id="PS00187">
    <property type="entry name" value="TPP_ENZYMES"/>
    <property type="match status" value="1"/>
</dbReference>
<evidence type="ECO:0000256" key="2">
    <source>
        <dbReference type="ARBA" id="ARBA00007812"/>
    </source>
</evidence>
<dbReference type="PANTHER" id="PTHR18968">
    <property type="entry name" value="THIAMINE PYROPHOSPHATE ENZYMES"/>
    <property type="match status" value="1"/>
</dbReference>
<evidence type="ECO:0000256" key="6">
    <source>
        <dbReference type="SAM" id="MobiDB-lite"/>
    </source>
</evidence>
<dbReference type="PANTHER" id="PTHR18968:SF13">
    <property type="entry name" value="ACETOLACTATE SYNTHASE CATALYTIC SUBUNIT, MITOCHONDRIAL"/>
    <property type="match status" value="1"/>
</dbReference>
<keyword evidence="4 5" id="KW-0786">Thiamine pyrophosphate</keyword>
<dbReference type="SUPFAM" id="SSF52467">
    <property type="entry name" value="DHS-like NAD/FAD-binding domain"/>
    <property type="match status" value="1"/>
</dbReference>
<protein>
    <submittedName>
        <fullName evidence="10">Thiamine pyrophosphate-binding protein</fullName>
    </submittedName>
</protein>
<dbReference type="Pfam" id="PF02776">
    <property type="entry name" value="TPP_enzyme_N"/>
    <property type="match status" value="1"/>
</dbReference>
<dbReference type="RefSeq" id="WP_311162570.1">
    <property type="nucleotide sequence ID" value="NZ_JAVQLW010000004.1"/>
</dbReference>
<evidence type="ECO:0000259" key="7">
    <source>
        <dbReference type="Pfam" id="PF00205"/>
    </source>
</evidence>
<name>A0ABU2HXQ3_9RHOB</name>
<dbReference type="Gene3D" id="3.40.50.970">
    <property type="match status" value="2"/>
</dbReference>
<dbReference type="CDD" id="cd07035">
    <property type="entry name" value="TPP_PYR_POX_like"/>
    <property type="match status" value="1"/>
</dbReference>
<evidence type="ECO:0000256" key="1">
    <source>
        <dbReference type="ARBA" id="ARBA00001964"/>
    </source>
</evidence>
<proteinExistence type="inferred from homology"/>
<comment type="cofactor">
    <cofactor evidence="1">
        <name>thiamine diphosphate</name>
        <dbReference type="ChEBI" id="CHEBI:58937"/>
    </cofactor>
</comment>
<feature type="domain" description="Thiamine pyrophosphate enzyme central" evidence="7">
    <location>
        <begin position="201"/>
        <end position="339"/>
    </location>
</feature>
<reference evidence="11" key="1">
    <citation type="submission" date="2023-07" db="EMBL/GenBank/DDBJ databases">
        <title>Paracoccus sp. MBLB3053 whole genome sequence.</title>
        <authorList>
            <person name="Hwang C.Y."/>
            <person name="Cho E.-S."/>
            <person name="Seo M.-J."/>
        </authorList>
    </citation>
    <scope>NUCLEOTIDE SEQUENCE [LARGE SCALE GENOMIC DNA]</scope>
    <source>
        <strain evidence="11">MBLB3053</strain>
    </source>
</reference>
<evidence type="ECO:0000256" key="4">
    <source>
        <dbReference type="ARBA" id="ARBA00023052"/>
    </source>
</evidence>
<accession>A0ABU2HXQ3</accession>
<sequence length="599" mass="65429">MTRQKGGSYIAEALVREKIPYIFGICGHGTVGLIDCLAEVKDEIPMISPRHEQTAVHMADGFFRVSHRIAATLSSTGPGSCNQIMGLAVAQTDSSAILAITANVPTQQFNRAPFQELNMHGQADFGQVIKPVVKRSFQPSRVEQLPLMIRQAAATMTTGRPGPVNLDIPYNLFQEEAELTPEPVGSAFGMRRPGASAEDVAQSVDWLLAAERPVIFVGHGMALSEAGRELTALAHRLSIPVISSPNGMGTIDMEDPLSLGFIGRNGAYQANQAGRHADLVLAIGARFDDRSASSWRPGYSWNFPATRLVHVDLDHAELTRNYTPDLAILADARTFLRQILAELDARAAGSDAPPNGLPRLQGWRDEIAGWRAEWEDFVAPGFAAHQQPIRPERIVADCQKILPPDAILSFDAGIHHNWFMQFWKARGPQNMLNSWGYSGMGFGPSAILGAKLAAPDRVCVSVCGDGGFTMVPHVLCTAVEFDIPVIWIVWNNFAWGAIRDLQYGYFEGREYGTAFYRGPNAEPYNPDFAAWARASGVAGFTVTRSEDFAATLEEAIRLNRPVLIDVHVDADIRPPATGSWSLPPLQPKEPAFGTAWRPE</sequence>